<keyword evidence="1" id="KW-1133">Transmembrane helix</keyword>
<keyword evidence="1" id="KW-0812">Transmembrane</keyword>
<keyword evidence="1" id="KW-0472">Membrane</keyword>
<evidence type="ECO:0000313" key="2">
    <source>
        <dbReference type="EMBL" id="CAB4142271.1"/>
    </source>
</evidence>
<feature type="transmembrane region" description="Helical" evidence="1">
    <location>
        <begin position="7"/>
        <end position="32"/>
    </location>
</feature>
<organism evidence="2">
    <name type="scientific">uncultured Caudovirales phage</name>
    <dbReference type="NCBI Taxonomy" id="2100421"/>
    <lineage>
        <taxon>Viruses</taxon>
        <taxon>Duplodnaviria</taxon>
        <taxon>Heunggongvirae</taxon>
        <taxon>Uroviricota</taxon>
        <taxon>Caudoviricetes</taxon>
        <taxon>Peduoviridae</taxon>
        <taxon>Maltschvirus</taxon>
        <taxon>Maltschvirus maltsch</taxon>
    </lineage>
</organism>
<protein>
    <submittedName>
        <fullName evidence="2">Uncharacterized protein</fullName>
    </submittedName>
</protein>
<reference evidence="2" key="1">
    <citation type="submission" date="2020-04" db="EMBL/GenBank/DDBJ databases">
        <authorList>
            <person name="Chiriac C."/>
            <person name="Salcher M."/>
            <person name="Ghai R."/>
            <person name="Kavagutti S V."/>
        </authorList>
    </citation>
    <scope>NUCLEOTIDE SEQUENCE</scope>
</reference>
<evidence type="ECO:0000256" key="1">
    <source>
        <dbReference type="SAM" id="Phobius"/>
    </source>
</evidence>
<accession>A0A6J5M7X5</accession>
<gene>
    <name evidence="2" type="ORF">UFOVP449_27</name>
</gene>
<sequence>MKLKEKILTLTVATLIAGVALTFVWAMAWIVWTAVH</sequence>
<proteinExistence type="predicted"/>
<dbReference type="EMBL" id="LR796420">
    <property type="protein sequence ID" value="CAB4142271.1"/>
    <property type="molecule type" value="Genomic_DNA"/>
</dbReference>
<name>A0A6J5M7X5_9CAUD</name>